<organism evidence="1">
    <name type="scientific">marine sediment metagenome</name>
    <dbReference type="NCBI Taxonomy" id="412755"/>
    <lineage>
        <taxon>unclassified sequences</taxon>
        <taxon>metagenomes</taxon>
        <taxon>ecological metagenomes</taxon>
    </lineage>
</organism>
<reference evidence="1" key="1">
    <citation type="journal article" date="2014" name="Front. Microbiol.">
        <title>High frequency of phylogenetically diverse reductive dehalogenase-homologous genes in deep subseafloor sedimentary metagenomes.</title>
        <authorList>
            <person name="Kawai M."/>
            <person name="Futagami T."/>
            <person name="Toyoda A."/>
            <person name="Takaki Y."/>
            <person name="Nishi S."/>
            <person name="Hori S."/>
            <person name="Arai W."/>
            <person name="Tsubouchi T."/>
            <person name="Morono Y."/>
            <person name="Uchiyama I."/>
            <person name="Ito T."/>
            <person name="Fujiyama A."/>
            <person name="Inagaki F."/>
            <person name="Takami H."/>
        </authorList>
    </citation>
    <scope>NUCLEOTIDE SEQUENCE</scope>
    <source>
        <strain evidence="1">Expedition CK06-06</strain>
    </source>
</reference>
<dbReference type="EMBL" id="BARS01005822">
    <property type="protein sequence ID" value="GAF79244.1"/>
    <property type="molecule type" value="Genomic_DNA"/>
</dbReference>
<proteinExistence type="predicted"/>
<comment type="caution">
    <text evidence="1">The sequence shown here is derived from an EMBL/GenBank/DDBJ whole genome shotgun (WGS) entry which is preliminary data.</text>
</comment>
<dbReference type="AlphaFoldDB" id="X0SE12"/>
<gene>
    <name evidence="1" type="ORF">S01H1_11426</name>
</gene>
<name>X0SE12_9ZZZZ</name>
<protein>
    <submittedName>
        <fullName evidence="1">Uncharacterized protein</fullName>
    </submittedName>
</protein>
<evidence type="ECO:0000313" key="1">
    <source>
        <dbReference type="EMBL" id="GAF79244.1"/>
    </source>
</evidence>
<sequence>ENAYAGNVVLTEEEREIIDAIIVKHATGIV</sequence>
<feature type="non-terminal residue" evidence="1">
    <location>
        <position position="1"/>
    </location>
</feature>
<accession>X0SE12</accession>